<name>A0AAE6EHL5_AGRTU</name>
<evidence type="ECO:0008006" key="3">
    <source>
        <dbReference type="Google" id="ProtNLM"/>
    </source>
</evidence>
<proteinExistence type="predicted"/>
<accession>A0AAE6EHL5</accession>
<organism evidence="1 2">
    <name type="scientific">Agrobacterium tumefaciens</name>
    <dbReference type="NCBI Taxonomy" id="358"/>
    <lineage>
        <taxon>Bacteria</taxon>
        <taxon>Pseudomonadati</taxon>
        <taxon>Pseudomonadota</taxon>
        <taxon>Alphaproteobacteria</taxon>
        <taxon>Hyphomicrobiales</taxon>
        <taxon>Rhizobiaceae</taxon>
        <taxon>Rhizobium/Agrobacterium group</taxon>
        <taxon>Agrobacterium</taxon>
        <taxon>Agrobacterium tumefaciens complex</taxon>
    </lineage>
</organism>
<gene>
    <name evidence="1" type="ORF">CFBP5877_26370</name>
</gene>
<dbReference type="AlphaFoldDB" id="A0AAE6EHL5"/>
<protein>
    <recommendedName>
        <fullName evidence="3">Lipoprotein</fullName>
    </recommendedName>
</protein>
<evidence type="ECO:0000313" key="1">
    <source>
        <dbReference type="EMBL" id="QCL82624.1"/>
    </source>
</evidence>
<sequence>MRNVLSMASMVLLASCGTISSSPRILIPAAVVLNTIKCEMARYFADERLRDSSRIRFLEGEKPFVITLTLKVVDTAAGKAGVGIGPLILPYGSASLGFAVSGSKSVTTSMEDTILLNPYSLDTSVCAAARSGAGMMENPGLGIGDRLNEFAEQLLATSAGHPMMLFDKFSMTKQFAVSRSVHANGSFGFQAVRLNLTAEASRTREDVQTIKIIGVTAKPPGFKEP</sequence>
<dbReference type="RefSeq" id="WP_080830306.1">
    <property type="nucleotide sequence ID" value="NZ_CP039890.1"/>
</dbReference>
<keyword evidence="1" id="KW-0614">Plasmid</keyword>
<geneLocation type="plasmid" evidence="2">
    <name>patcfbp5877a</name>
</geneLocation>
<evidence type="ECO:0000313" key="2">
    <source>
        <dbReference type="Proteomes" id="UP000298579"/>
    </source>
</evidence>
<dbReference type="PROSITE" id="PS51257">
    <property type="entry name" value="PROKAR_LIPOPROTEIN"/>
    <property type="match status" value="1"/>
</dbReference>
<reference evidence="1 2" key="1">
    <citation type="submission" date="2019-04" db="EMBL/GenBank/DDBJ databases">
        <title>Complete genome sequence of Agrobacterium tumefaciens CFBP5877.</title>
        <authorList>
            <person name="Huang Y.-Y."/>
            <person name="Chiang H.-Y."/>
            <person name="Chou L."/>
            <person name="Lai E.-M."/>
            <person name="Kuo C.-H."/>
        </authorList>
    </citation>
    <scope>NUCLEOTIDE SEQUENCE [LARGE SCALE GENOMIC DNA]</scope>
    <source>
        <strain evidence="1 2">CFBP5877</strain>
        <plasmid evidence="2">patcfbp5877a</plasmid>
    </source>
</reference>
<dbReference type="EMBL" id="CP039899">
    <property type="protein sequence ID" value="QCL82624.1"/>
    <property type="molecule type" value="Genomic_DNA"/>
</dbReference>
<dbReference type="Proteomes" id="UP000298579">
    <property type="component" value="Plasmid pAtCFBP5877a"/>
</dbReference>